<evidence type="ECO:0000313" key="2">
    <source>
        <dbReference type="Proteomes" id="UP001417504"/>
    </source>
</evidence>
<name>A0AAP0I7M8_9MAGN</name>
<dbReference type="EMBL" id="JBBNAE010000007">
    <property type="protein sequence ID" value="KAK9110179.1"/>
    <property type="molecule type" value="Genomic_DNA"/>
</dbReference>
<comment type="caution">
    <text evidence="1">The sequence shown here is derived from an EMBL/GenBank/DDBJ whole genome shotgun (WGS) entry which is preliminary data.</text>
</comment>
<gene>
    <name evidence="1" type="ORF">Sjap_018239</name>
</gene>
<organism evidence="1 2">
    <name type="scientific">Stephania japonica</name>
    <dbReference type="NCBI Taxonomy" id="461633"/>
    <lineage>
        <taxon>Eukaryota</taxon>
        <taxon>Viridiplantae</taxon>
        <taxon>Streptophyta</taxon>
        <taxon>Embryophyta</taxon>
        <taxon>Tracheophyta</taxon>
        <taxon>Spermatophyta</taxon>
        <taxon>Magnoliopsida</taxon>
        <taxon>Ranunculales</taxon>
        <taxon>Menispermaceae</taxon>
        <taxon>Menispermoideae</taxon>
        <taxon>Cissampelideae</taxon>
        <taxon>Stephania</taxon>
    </lineage>
</organism>
<accession>A0AAP0I7M8</accession>
<proteinExistence type="predicted"/>
<sequence length="65" mass="7497">MATDLNDSLCFPAPFFINLFTVSILHFTPTHTSHYGPHGTISKCVCVLYEVKHQNLLKEHHFYSF</sequence>
<reference evidence="1 2" key="1">
    <citation type="submission" date="2024-01" db="EMBL/GenBank/DDBJ databases">
        <title>Genome assemblies of Stephania.</title>
        <authorList>
            <person name="Yang L."/>
        </authorList>
    </citation>
    <scope>NUCLEOTIDE SEQUENCE [LARGE SCALE GENOMIC DNA]</scope>
    <source>
        <strain evidence="1">QJT</strain>
        <tissue evidence="1">Leaf</tissue>
    </source>
</reference>
<evidence type="ECO:0000313" key="1">
    <source>
        <dbReference type="EMBL" id="KAK9110179.1"/>
    </source>
</evidence>
<keyword evidence="2" id="KW-1185">Reference proteome</keyword>
<protein>
    <submittedName>
        <fullName evidence="1">Uncharacterized protein</fullName>
    </submittedName>
</protein>
<dbReference type="AlphaFoldDB" id="A0AAP0I7M8"/>
<dbReference type="Proteomes" id="UP001417504">
    <property type="component" value="Unassembled WGS sequence"/>
</dbReference>